<evidence type="ECO:0000256" key="2">
    <source>
        <dbReference type="ARBA" id="ARBA00023054"/>
    </source>
</evidence>
<evidence type="ECO:0000256" key="5">
    <source>
        <dbReference type="SAM" id="MobiDB-lite"/>
    </source>
</evidence>
<dbReference type="Gene3D" id="1.20.5.170">
    <property type="match status" value="1"/>
</dbReference>
<evidence type="ECO:0000313" key="8">
    <source>
        <dbReference type="WBParaSite" id="MhA1_Contig147.frz3.gene31"/>
    </source>
</evidence>
<protein>
    <submittedName>
        <fullName evidence="8">IF rod domain-containing protein</fullName>
    </submittedName>
</protein>
<feature type="coiled-coil region" evidence="4">
    <location>
        <begin position="59"/>
        <end position="203"/>
    </location>
</feature>
<keyword evidence="1 3" id="KW-0403">Intermediate filament</keyword>
<dbReference type="PROSITE" id="PS00226">
    <property type="entry name" value="IF_ROD_1"/>
    <property type="match status" value="1"/>
</dbReference>
<dbReference type="WBParaSite" id="MhA1_Contig147.frz3.gene31">
    <property type="protein sequence ID" value="MhA1_Contig147.frz3.gene31"/>
    <property type="gene ID" value="MhA1_Contig147.frz3.gene31"/>
</dbReference>
<dbReference type="GO" id="GO:0051664">
    <property type="term" value="P:nuclear pore localization"/>
    <property type="evidence" value="ECO:0007669"/>
    <property type="project" value="TreeGrafter"/>
</dbReference>
<dbReference type="InterPro" id="IPR018039">
    <property type="entry name" value="IF_conserved"/>
</dbReference>
<dbReference type="GO" id="GO:0090435">
    <property type="term" value="P:protein localization to nuclear envelope"/>
    <property type="evidence" value="ECO:0007669"/>
    <property type="project" value="TreeGrafter"/>
</dbReference>
<feature type="coiled-coil region" evidence="4">
    <location>
        <begin position="235"/>
        <end position="262"/>
    </location>
</feature>
<dbReference type="PANTHER" id="PTHR45721">
    <property type="entry name" value="LAMIN DM0-RELATED"/>
    <property type="match status" value="1"/>
</dbReference>
<dbReference type="GO" id="GO:0006998">
    <property type="term" value="P:nuclear envelope organization"/>
    <property type="evidence" value="ECO:0007669"/>
    <property type="project" value="TreeGrafter"/>
</dbReference>
<dbReference type="SMART" id="SM01391">
    <property type="entry name" value="Filament"/>
    <property type="match status" value="1"/>
</dbReference>
<name>A0A1I8B7C5_MELHA</name>
<dbReference type="GO" id="GO:0005652">
    <property type="term" value="C:nuclear lamina"/>
    <property type="evidence" value="ECO:0007669"/>
    <property type="project" value="TreeGrafter"/>
</dbReference>
<evidence type="ECO:0000256" key="3">
    <source>
        <dbReference type="RuleBase" id="RU000685"/>
    </source>
</evidence>
<dbReference type="FunFam" id="1.20.5.170:FF:000058">
    <property type="entry name" value="Intermediate filament protein B"/>
    <property type="match status" value="1"/>
</dbReference>
<dbReference type="GO" id="GO:0005200">
    <property type="term" value="F:structural constituent of cytoskeleton"/>
    <property type="evidence" value="ECO:0007669"/>
    <property type="project" value="TreeGrafter"/>
</dbReference>
<sequence length="406" mass="46884">MDDYRSSISSRPAFARNSNSYSSTTGPIPVGNRTLKVITETMTSTTGGGGGTSPFGANAAQIRDARDREKKELSDLNDRLASYIEKEAKKLIEDTSLARRDLDTQVRRLQDELDEQRRKYEEAVRARSGDREKIDDLLVQLSNLESELSLLKRRIALLEEELGRLRKENSRLQSELQRVRAELDQETLNRIDYQNQVQTLLEEIDFIRRSHDQEIKDLQAMAARDTTSENREFFRNELASAIRDIRNEYDSLNNKNRQDIESWYKLKVQEIETQSARQNMEQGYQKDEMKRLRQQVTDLRGKLGDLEGRNALLEKQIQELNYNLEDDQRAYEDALNAKEAQIRKMRDECQALMVELQMLLDTKQTLDAEIAIYRKMLEGEGDGPGLKQLVEQVVRTTGINEVADTG</sequence>
<dbReference type="InterPro" id="IPR039008">
    <property type="entry name" value="IF_rod_dom"/>
</dbReference>
<dbReference type="OMA" id="MSHHPAG"/>
<evidence type="ECO:0000313" key="7">
    <source>
        <dbReference type="Proteomes" id="UP000095281"/>
    </source>
</evidence>
<organism evidence="7 8">
    <name type="scientific">Meloidogyne hapla</name>
    <name type="common">Root-knot nematode worm</name>
    <dbReference type="NCBI Taxonomy" id="6305"/>
    <lineage>
        <taxon>Eukaryota</taxon>
        <taxon>Metazoa</taxon>
        <taxon>Ecdysozoa</taxon>
        <taxon>Nematoda</taxon>
        <taxon>Chromadorea</taxon>
        <taxon>Rhabditida</taxon>
        <taxon>Tylenchina</taxon>
        <taxon>Tylenchomorpha</taxon>
        <taxon>Tylenchoidea</taxon>
        <taxon>Meloidogynidae</taxon>
        <taxon>Meloidogyninae</taxon>
        <taxon>Meloidogyne</taxon>
    </lineage>
</organism>
<dbReference type="GO" id="GO:0005882">
    <property type="term" value="C:intermediate filament"/>
    <property type="evidence" value="ECO:0007669"/>
    <property type="project" value="UniProtKB-KW"/>
</dbReference>
<dbReference type="PANTHER" id="PTHR45721:SF12">
    <property type="entry name" value="INTERMEDIATE FILAMENT PROTEIN IFA-1"/>
    <property type="match status" value="1"/>
</dbReference>
<dbReference type="FunFam" id="1.20.5.500:FF:000001">
    <property type="entry name" value="Type II keratin 23"/>
    <property type="match status" value="1"/>
</dbReference>
<dbReference type="GO" id="GO:0007097">
    <property type="term" value="P:nuclear migration"/>
    <property type="evidence" value="ECO:0007669"/>
    <property type="project" value="TreeGrafter"/>
</dbReference>
<accession>A0A1I8B7C5</accession>
<proteinExistence type="inferred from homology"/>
<dbReference type="AlphaFoldDB" id="A0A1I8B7C5"/>
<dbReference type="PROSITE" id="PS51842">
    <property type="entry name" value="IF_ROD_2"/>
    <property type="match status" value="1"/>
</dbReference>
<feature type="region of interest" description="Disordered" evidence="5">
    <location>
        <begin position="1"/>
        <end position="30"/>
    </location>
</feature>
<dbReference type="Gene3D" id="1.20.5.500">
    <property type="entry name" value="Single helix bin"/>
    <property type="match status" value="1"/>
</dbReference>
<dbReference type="FunFam" id="1.20.5.1160:FF:000016">
    <property type="entry name" value="Intermediate filament protein A"/>
    <property type="match status" value="1"/>
</dbReference>
<dbReference type="Gene3D" id="1.20.5.1160">
    <property type="entry name" value="Vasodilator-stimulated phosphoprotein"/>
    <property type="match status" value="1"/>
</dbReference>
<dbReference type="SUPFAM" id="SSF64593">
    <property type="entry name" value="Intermediate filament protein, coiled coil region"/>
    <property type="match status" value="1"/>
</dbReference>
<evidence type="ECO:0000256" key="1">
    <source>
        <dbReference type="ARBA" id="ARBA00022754"/>
    </source>
</evidence>
<evidence type="ECO:0000259" key="6">
    <source>
        <dbReference type="PROSITE" id="PS51842"/>
    </source>
</evidence>
<keyword evidence="2 4" id="KW-0175">Coiled coil</keyword>
<keyword evidence="7" id="KW-1185">Reference proteome</keyword>
<dbReference type="Proteomes" id="UP000095281">
    <property type="component" value="Unplaced"/>
</dbReference>
<reference evidence="8" key="1">
    <citation type="submission" date="2016-11" db="UniProtKB">
        <authorList>
            <consortium name="WormBaseParasite"/>
        </authorList>
    </citation>
    <scope>IDENTIFICATION</scope>
</reference>
<evidence type="ECO:0000256" key="4">
    <source>
        <dbReference type="SAM" id="Coils"/>
    </source>
</evidence>
<comment type="similarity">
    <text evidence="3">Belongs to the intermediate filament family.</text>
</comment>
<feature type="domain" description="IF rod" evidence="6">
    <location>
        <begin position="1"/>
        <end position="384"/>
    </location>
</feature>
<dbReference type="GO" id="GO:0031507">
    <property type="term" value="P:heterochromatin formation"/>
    <property type="evidence" value="ECO:0007669"/>
    <property type="project" value="TreeGrafter"/>
</dbReference>
<feature type="compositionally biased region" description="Polar residues" evidence="5">
    <location>
        <begin position="1"/>
        <end position="26"/>
    </location>
</feature>
<feature type="coiled-coil region" evidence="4">
    <location>
        <begin position="289"/>
        <end position="362"/>
    </location>
</feature>
<dbReference type="Pfam" id="PF00038">
    <property type="entry name" value="Filament"/>
    <property type="match status" value="1"/>
</dbReference>